<name>A0A8H3YY90_VENIN</name>
<dbReference type="Proteomes" id="UP000447873">
    <property type="component" value="Unassembled WGS sequence"/>
</dbReference>
<feature type="chain" id="PRO_5044691057" description="Cell wall protein" evidence="2">
    <location>
        <begin position="18"/>
        <end position="291"/>
    </location>
</feature>
<comment type="caution">
    <text evidence="3">The sequence shown here is derived from an EMBL/GenBank/DDBJ whole genome shotgun (WGS) entry which is preliminary data.</text>
</comment>
<dbReference type="Proteomes" id="UP000433883">
    <property type="component" value="Unassembled WGS sequence"/>
</dbReference>
<evidence type="ECO:0000313" key="5">
    <source>
        <dbReference type="EMBL" id="KAE9989623.1"/>
    </source>
</evidence>
<organism evidence="3 6">
    <name type="scientific">Venturia inaequalis</name>
    <name type="common">Apple scab fungus</name>
    <dbReference type="NCBI Taxonomy" id="5025"/>
    <lineage>
        <taxon>Eukaryota</taxon>
        <taxon>Fungi</taxon>
        <taxon>Dikarya</taxon>
        <taxon>Ascomycota</taxon>
        <taxon>Pezizomycotina</taxon>
        <taxon>Dothideomycetes</taxon>
        <taxon>Pleosporomycetidae</taxon>
        <taxon>Venturiales</taxon>
        <taxon>Venturiaceae</taxon>
        <taxon>Venturia</taxon>
    </lineage>
</organism>
<feature type="region of interest" description="Disordered" evidence="1">
    <location>
        <begin position="186"/>
        <end position="210"/>
    </location>
</feature>
<feature type="region of interest" description="Disordered" evidence="1">
    <location>
        <begin position="246"/>
        <end position="291"/>
    </location>
</feature>
<evidence type="ECO:0008006" key="8">
    <source>
        <dbReference type="Google" id="ProtNLM"/>
    </source>
</evidence>
<keyword evidence="7" id="KW-1185">Reference proteome</keyword>
<evidence type="ECO:0000313" key="3">
    <source>
        <dbReference type="EMBL" id="KAE9974097.1"/>
    </source>
</evidence>
<dbReference type="EMBL" id="WNWR01000177">
    <property type="protein sequence ID" value="KAE9989623.1"/>
    <property type="molecule type" value="Genomic_DNA"/>
</dbReference>
<dbReference type="EMBL" id="WNWS01000226">
    <property type="protein sequence ID" value="KAE9974097.1"/>
    <property type="molecule type" value="Genomic_DNA"/>
</dbReference>
<dbReference type="AlphaFoldDB" id="A0A8H3YY90"/>
<evidence type="ECO:0000313" key="6">
    <source>
        <dbReference type="Proteomes" id="UP000447873"/>
    </source>
</evidence>
<evidence type="ECO:0000256" key="1">
    <source>
        <dbReference type="SAM" id="MobiDB-lite"/>
    </source>
</evidence>
<dbReference type="Proteomes" id="UP000490939">
    <property type="component" value="Unassembled WGS sequence"/>
</dbReference>
<gene>
    <name evidence="4" type="ORF">BLS_000602</name>
    <name evidence="5" type="ORF">EG327_002459</name>
    <name evidence="3" type="ORF">EG328_004029</name>
</gene>
<feature type="signal peptide" evidence="2">
    <location>
        <begin position="1"/>
        <end position="17"/>
    </location>
</feature>
<evidence type="ECO:0000256" key="2">
    <source>
        <dbReference type="SAM" id="SignalP"/>
    </source>
</evidence>
<protein>
    <recommendedName>
        <fullName evidence="8">Cell wall protein</fullName>
    </recommendedName>
</protein>
<keyword evidence="2" id="KW-0732">Signal</keyword>
<dbReference type="EMBL" id="WNWQ01000111">
    <property type="protein sequence ID" value="KAE9978478.1"/>
    <property type="molecule type" value="Genomic_DNA"/>
</dbReference>
<feature type="compositionally biased region" description="Basic and acidic residues" evidence="1">
    <location>
        <begin position="280"/>
        <end position="291"/>
    </location>
</feature>
<accession>A0A8H3YY90</accession>
<evidence type="ECO:0000313" key="4">
    <source>
        <dbReference type="EMBL" id="KAE9978478.1"/>
    </source>
</evidence>
<reference evidence="3 6" key="1">
    <citation type="submission" date="2018-12" db="EMBL/GenBank/DDBJ databases">
        <title>Venturia inaequalis Genome Resource.</title>
        <authorList>
            <person name="Lichtner F.J."/>
        </authorList>
    </citation>
    <scope>NUCLEOTIDE SEQUENCE [LARGE SCALE GENOMIC DNA]</scope>
    <source>
        <strain evidence="3 6">120213</strain>
        <strain evidence="4">Bline_iso_100314</strain>
        <strain evidence="5 7">DMI_063113</strain>
    </source>
</reference>
<dbReference type="OrthoDB" id="3927908at2759"/>
<sequence length="291" mass="30230">MHYSSWLTLAFSASAIARPEGVVDQVGRLRVRDVQDVRNLPAVKSTIELLTKDGEALDKAIQGLTKENAATQVNVIVKALDKMNVDTSAQAAKLSKSGAVGMLEISGLLSAKNKEVWTGLATEALRVANQTSQDMMAKRDITKALPEAQLATLSKAIKSQKKGIMDLVVAAPGQIPPAVKSQMESAIAKQAANPKTAADGSAAPAPKIPNLNDPAVQKKLSASIDDFLDQVVNVVSGKQESFKMPEGVTLPPGVNLPGVAPTEEASAAPAGSKTPAKTAKGAEKGTAKTPP</sequence>
<evidence type="ECO:0000313" key="7">
    <source>
        <dbReference type="Proteomes" id="UP000490939"/>
    </source>
</evidence>
<proteinExistence type="predicted"/>